<sequence>MILEAVFLFIKPELASQFEADFANASKFISSIEGYLGHRLEKCLEVENKYLLLVDWNTLEDHTEGFRNSEAYLEWKKILHHYYEPFPVVEHFKTVFENKKQIVK</sequence>
<dbReference type="EMBL" id="SLWA01000002">
    <property type="protein sequence ID" value="TCN59695.1"/>
    <property type="molecule type" value="Genomic_DNA"/>
</dbReference>
<dbReference type="InterPro" id="IPR007138">
    <property type="entry name" value="ABM_dom"/>
</dbReference>
<accession>A0A4Y7UFH3</accession>
<dbReference type="AlphaFoldDB" id="A0A4Y7UFH3"/>
<evidence type="ECO:0000313" key="3">
    <source>
        <dbReference type="EMBL" id="TEB44961.1"/>
    </source>
</evidence>
<organism evidence="3 5">
    <name type="scientific">Flavobacterium circumlabens</name>
    <dbReference type="NCBI Taxonomy" id="2133765"/>
    <lineage>
        <taxon>Bacteria</taxon>
        <taxon>Pseudomonadati</taxon>
        <taxon>Bacteroidota</taxon>
        <taxon>Flavobacteriia</taxon>
        <taxon>Flavobacteriales</taxon>
        <taxon>Flavobacteriaceae</taxon>
        <taxon>Flavobacterium</taxon>
    </lineage>
</organism>
<name>A0A4Y7UFH3_9FLAO</name>
<evidence type="ECO:0000313" key="2">
    <source>
        <dbReference type="EMBL" id="TCN59695.1"/>
    </source>
</evidence>
<keyword evidence="4" id="KW-1185">Reference proteome</keyword>
<keyword evidence="3" id="KW-0503">Monooxygenase</keyword>
<dbReference type="Gene3D" id="3.30.70.100">
    <property type="match status" value="1"/>
</dbReference>
<comment type="caution">
    <text evidence="3">The sequence shown here is derived from an EMBL/GenBank/DDBJ whole genome shotgun (WGS) entry which is preliminary data.</text>
</comment>
<evidence type="ECO:0000313" key="5">
    <source>
        <dbReference type="Proteomes" id="UP000298340"/>
    </source>
</evidence>
<evidence type="ECO:0000313" key="4">
    <source>
        <dbReference type="Proteomes" id="UP000295270"/>
    </source>
</evidence>
<reference evidence="3 5" key="2">
    <citation type="journal article" date="2018" name="Syst. Appl. Microbiol.">
        <title>Flavobacterium circumlabens sp. nov. and Flavobacterium cupreum sp. nov., two psychrotrophic species isolated from Antarctic environmental samples.</title>
        <authorList>
            <person name="Kralova S."/>
            <person name="Busse H.J."/>
            <person name="Svec P."/>
            <person name="Maslanova I."/>
            <person name="Stankova E."/>
            <person name="Bartak M."/>
            <person name="Sedlacek I."/>
        </authorList>
    </citation>
    <scope>NUCLEOTIDE SEQUENCE [LARGE SCALE GENOMIC DNA]</scope>
    <source>
        <strain evidence="3 5">CCM 8828</strain>
    </source>
</reference>
<dbReference type="Proteomes" id="UP000295270">
    <property type="component" value="Unassembled WGS sequence"/>
</dbReference>
<dbReference type="SUPFAM" id="SSF54909">
    <property type="entry name" value="Dimeric alpha+beta barrel"/>
    <property type="match status" value="1"/>
</dbReference>
<dbReference type="GO" id="GO:0004497">
    <property type="term" value="F:monooxygenase activity"/>
    <property type="evidence" value="ECO:0007669"/>
    <property type="project" value="UniProtKB-KW"/>
</dbReference>
<dbReference type="Proteomes" id="UP000298340">
    <property type="component" value="Unassembled WGS sequence"/>
</dbReference>
<dbReference type="PROSITE" id="PS51725">
    <property type="entry name" value="ABM"/>
    <property type="match status" value="1"/>
</dbReference>
<gene>
    <name evidence="3" type="ORF">D0809_07205</name>
    <name evidence="2" type="ORF">EV142_102313</name>
</gene>
<dbReference type="InterPro" id="IPR011008">
    <property type="entry name" value="Dimeric_a/b-barrel"/>
</dbReference>
<proteinExistence type="predicted"/>
<dbReference type="Pfam" id="PF03992">
    <property type="entry name" value="ABM"/>
    <property type="match status" value="1"/>
</dbReference>
<dbReference type="RefSeq" id="WP_132033546.1">
    <property type="nucleotide sequence ID" value="NZ_QWDN01000002.1"/>
</dbReference>
<keyword evidence="3" id="KW-0560">Oxidoreductase</keyword>
<evidence type="ECO:0000259" key="1">
    <source>
        <dbReference type="PROSITE" id="PS51725"/>
    </source>
</evidence>
<reference evidence="2 4" key="1">
    <citation type="journal article" date="2015" name="Stand. Genomic Sci.">
        <title>Genomic Encyclopedia of Bacterial and Archaeal Type Strains, Phase III: the genomes of soil and plant-associated and newly described type strains.</title>
        <authorList>
            <person name="Whitman W.B."/>
            <person name="Woyke T."/>
            <person name="Klenk H.P."/>
            <person name="Zhou Y."/>
            <person name="Lilburn T.G."/>
            <person name="Beck B.J."/>
            <person name="De Vos P."/>
            <person name="Vandamme P."/>
            <person name="Eisen J.A."/>
            <person name="Garrity G."/>
            <person name="Hugenholtz P."/>
            <person name="Kyrpides N.C."/>
        </authorList>
    </citation>
    <scope>NUCLEOTIDE SEQUENCE [LARGE SCALE GENOMIC DNA]</scope>
    <source>
        <strain evidence="2 4">P5626</strain>
    </source>
</reference>
<protein>
    <submittedName>
        <fullName evidence="3">Antibiotic biosynthesis monooxygenase</fullName>
    </submittedName>
    <submittedName>
        <fullName evidence="2">Heme-degrading monooxygenase HmoA</fullName>
    </submittedName>
</protein>
<dbReference type="OrthoDB" id="9798157at2"/>
<dbReference type="EMBL" id="QWDN01000002">
    <property type="protein sequence ID" value="TEB44961.1"/>
    <property type="molecule type" value="Genomic_DNA"/>
</dbReference>
<feature type="domain" description="ABM" evidence="1">
    <location>
        <begin position="2"/>
        <end position="92"/>
    </location>
</feature>
<reference evidence="2" key="3">
    <citation type="submission" date="2019-03" db="EMBL/GenBank/DDBJ databases">
        <authorList>
            <person name="Whitman W."/>
            <person name="Huntemann M."/>
            <person name="Clum A."/>
            <person name="Pillay M."/>
            <person name="Palaniappan K."/>
            <person name="Varghese N."/>
            <person name="Mikhailova N."/>
            <person name="Stamatis D."/>
            <person name="Reddy T."/>
            <person name="Daum C."/>
            <person name="Shapiro N."/>
            <person name="Ivanova N."/>
            <person name="Kyrpides N."/>
            <person name="Woyke T."/>
        </authorList>
    </citation>
    <scope>NUCLEOTIDE SEQUENCE</scope>
    <source>
        <strain evidence="2">P5626</strain>
    </source>
</reference>